<dbReference type="InterPro" id="IPR029058">
    <property type="entry name" value="AB_hydrolase_fold"/>
</dbReference>
<keyword evidence="2" id="KW-0028">Amino-acid biosynthesis</keyword>
<comment type="subcellular location">
    <subcellularLocation>
        <location evidence="2">Cytoplasm</location>
    </subcellularLocation>
</comment>
<keyword evidence="2" id="KW-0963">Cytoplasm</keyword>
<dbReference type="Proteomes" id="UP000093759">
    <property type="component" value="Unassembled WGS sequence"/>
</dbReference>
<organism evidence="5 6">
    <name type="scientific">Mycolicibacter sinensis (strain JDM601)</name>
    <name type="common">Mycobacterium sinense</name>
    <dbReference type="NCBI Taxonomy" id="875328"/>
    <lineage>
        <taxon>Bacteria</taxon>
        <taxon>Bacillati</taxon>
        <taxon>Actinomycetota</taxon>
        <taxon>Actinomycetes</taxon>
        <taxon>Mycobacteriales</taxon>
        <taxon>Mycobacteriaceae</taxon>
        <taxon>Mycolicibacter</taxon>
    </lineage>
</organism>
<dbReference type="PANTHER" id="PTHR32268">
    <property type="entry name" value="HOMOSERINE O-ACETYLTRANSFERASE"/>
    <property type="match status" value="1"/>
</dbReference>
<evidence type="ECO:0000313" key="5">
    <source>
        <dbReference type="EMBL" id="OBK84920.1"/>
    </source>
</evidence>
<dbReference type="EMBL" id="LZMF01000120">
    <property type="protein sequence ID" value="OBK84920.1"/>
    <property type="molecule type" value="Genomic_DNA"/>
</dbReference>
<dbReference type="RefSeq" id="WP_065025626.1">
    <property type="nucleotide sequence ID" value="NZ_LZMF01000120.1"/>
</dbReference>
<dbReference type="GO" id="GO:0005737">
    <property type="term" value="C:cytoplasm"/>
    <property type="evidence" value="ECO:0007669"/>
    <property type="project" value="UniProtKB-SubCell"/>
</dbReference>
<dbReference type="GO" id="GO:0004414">
    <property type="term" value="F:homoserine O-acetyltransferase activity"/>
    <property type="evidence" value="ECO:0007669"/>
    <property type="project" value="UniProtKB-UniRule"/>
</dbReference>
<dbReference type="NCBIfam" id="NF001209">
    <property type="entry name" value="PRK00175.1"/>
    <property type="match status" value="1"/>
</dbReference>
<comment type="subunit">
    <text evidence="2">Homodimer.</text>
</comment>
<feature type="active site" evidence="2 3">
    <location>
        <position position="350"/>
    </location>
</feature>
<dbReference type="Gene3D" id="3.40.50.1820">
    <property type="entry name" value="alpha/beta hydrolase"/>
    <property type="match status" value="1"/>
</dbReference>
<reference evidence="6" key="1">
    <citation type="submission" date="2016-06" db="EMBL/GenBank/DDBJ databases">
        <authorList>
            <person name="Sutton G."/>
            <person name="Brinkac L."/>
            <person name="Sanka R."/>
            <person name="Adams M."/>
            <person name="Lau E."/>
            <person name="Garcia-Basteiro A."/>
            <person name="Lopez-Varela E."/>
            <person name="Palencia S."/>
        </authorList>
    </citation>
    <scope>NUCLEOTIDE SEQUENCE [LARGE SCALE GENOMIC DNA]</scope>
    <source>
        <strain evidence="6">1274684.2</strain>
    </source>
</reference>
<comment type="caution">
    <text evidence="5">The sequence shown here is derived from an EMBL/GenBank/DDBJ whole genome shotgun (WGS) entry which is preliminary data.</text>
</comment>
<dbReference type="UniPathway" id="UPA00051">
    <property type="reaction ID" value="UER00074"/>
</dbReference>
<keyword evidence="1 2" id="KW-0808">Transferase</keyword>
<comment type="function">
    <text evidence="2">Transfers an acetyl group from acetyl-CoA to L-homoserine, forming acetyl-L-homoserine.</text>
</comment>
<dbReference type="SUPFAM" id="SSF53474">
    <property type="entry name" value="alpha/beta-Hydrolases"/>
    <property type="match status" value="1"/>
</dbReference>
<evidence type="ECO:0000256" key="1">
    <source>
        <dbReference type="ARBA" id="ARBA00022679"/>
    </source>
</evidence>
<dbReference type="EC" id="2.3.1.31" evidence="2"/>
<keyword evidence="2" id="KW-0486">Methionine biosynthesis</keyword>
<feature type="binding site" evidence="2">
    <location>
        <position position="351"/>
    </location>
    <ligand>
        <name>substrate</name>
    </ligand>
</feature>
<evidence type="ECO:0000256" key="3">
    <source>
        <dbReference type="PIRSR" id="PIRSR000443-1"/>
    </source>
</evidence>
<name>A0A1A3TQI7_MYCSD</name>
<dbReference type="HAMAP" id="MF_00296">
    <property type="entry name" value="MetX_acyltransf"/>
    <property type="match status" value="1"/>
</dbReference>
<dbReference type="InterPro" id="IPR008220">
    <property type="entry name" value="HAT_MetX-like"/>
</dbReference>
<comment type="similarity">
    <text evidence="2">Belongs to the AB hydrolase superfamily. MetX family.</text>
</comment>
<dbReference type="GO" id="GO:0009092">
    <property type="term" value="P:homoserine metabolic process"/>
    <property type="evidence" value="ECO:0007669"/>
    <property type="project" value="TreeGrafter"/>
</dbReference>
<dbReference type="PANTHER" id="PTHR32268:SF11">
    <property type="entry name" value="HOMOSERINE O-ACETYLTRANSFERASE"/>
    <property type="match status" value="1"/>
</dbReference>
<feature type="active site" evidence="2 3">
    <location>
        <position position="320"/>
    </location>
</feature>
<gene>
    <name evidence="2" type="primary">metXA</name>
    <name evidence="5" type="ORF">A5648_00300</name>
</gene>
<feature type="binding site" evidence="2">
    <location>
        <position position="227"/>
    </location>
    <ligand>
        <name>substrate</name>
    </ligand>
</feature>
<feature type="active site" description="Nucleophile" evidence="2 3">
    <location>
        <position position="157"/>
    </location>
</feature>
<protein>
    <recommendedName>
        <fullName evidence="2">Homoserine O-acetyltransferase</fullName>
        <shortName evidence="2">HAT</shortName>
        <ecNumber evidence="2">2.3.1.31</ecNumber>
    </recommendedName>
    <alternativeName>
        <fullName evidence="2">Homoserine transacetylase</fullName>
        <shortName evidence="2">HTA</shortName>
    </alternativeName>
</protein>
<evidence type="ECO:0000259" key="4">
    <source>
        <dbReference type="Pfam" id="PF00561"/>
    </source>
</evidence>
<dbReference type="InterPro" id="IPR000073">
    <property type="entry name" value="AB_hydrolase_1"/>
</dbReference>
<dbReference type="GO" id="GO:0009086">
    <property type="term" value="P:methionine biosynthetic process"/>
    <property type="evidence" value="ECO:0007669"/>
    <property type="project" value="UniProtKB-UniRule"/>
</dbReference>
<dbReference type="PIRSF" id="PIRSF000443">
    <property type="entry name" value="Homoser_Ac_trans"/>
    <property type="match status" value="1"/>
</dbReference>
<proteinExistence type="inferred from homology"/>
<feature type="domain" description="AB hydrolase-1" evidence="4">
    <location>
        <begin position="52"/>
        <end position="356"/>
    </location>
</feature>
<sequence length="379" mass="39211">MTISDVSRQVLPAEGETGVVGIGSLRLESGAVLDDVSIAVQRWGELSPQRDNVVMVLHALTGDSHVTGPAGPGHPTAGWWDGIVGPGAPIDTDRWCAVATNVLGGCRGSTGPSSLARNGKPWGSRFPAISIRDQVEADIATLAALGITEVAAVLGGSMGGARGLEWMIGHPDKVGAGLLLAVGARATADQIGTQSTQIAAIKADPDWCGGDYHGTGRSPEAGLAVARRIAHLTYRGEAELDRRFANAAQEGEDPAAGGRYAVESYLGYQGGKLVSRFDAGSYVTLTDSLSSHDVGRGRGGVAAALRGCPVPAVVAGITSDRLYPLRLQAELADLLPGCDGLQVLDSEYGHDGFLLETDRVGALIRQTLDLVGPAGDRRR</sequence>
<evidence type="ECO:0000256" key="2">
    <source>
        <dbReference type="HAMAP-Rule" id="MF_00296"/>
    </source>
</evidence>
<dbReference type="Pfam" id="PF00561">
    <property type="entry name" value="Abhydrolase_1"/>
    <property type="match status" value="1"/>
</dbReference>
<comment type="caution">
    <text evidence="2">Lacks conserved residue(s) required for the propagation of feature annotation.</text>
</comment>
<dbReference type="NCBIfam" id="TIGR01392">
    <property type="entry name" value="homoserO_Ac_trn"/>
    <property type="match status" value="1"/>
</dbReference>
<accession>A0A1A3TQI7</accession>
<dbReference type="AlphaFoldDB" id="A0A1A3TQI7"/>
<comment type="pathway">
    <text evidence="2">Amino-acid biosynthesis; L-methionine biosynthesis via de novo pathway; O-acetyl-L-homoserine from L-homoserine: step 1/1.</text>
</comment>
<keyword evidence="2" id="KW-0012">Acyltransferase</keyword>
<comment type="catalytic activity">
    <reaction evidence="2">
        <text>L-homoserine + acetyl-CoA = O-acetyl-L-homoserine + CoA</text>
        <dbReference type="Rhea" id="RHEA:13701"/>
        <dbReference type="ChEBI" id="CHEBI:57287"/>
        <dbReference type="ChEBI" id="CHEBI:57288"/>
        <dbReference type="ChEBI" id="CHEBI:57476"/>
        <dbReference type="ChEBI" id="CHEBI:57716"/>
        <dbReference type="EC" id="2.3.1.31"/>
    </reaction>
</comment>
<evidence type="ECO:0000313" key="6">
    <source>
        <dbReference type="Proteomes" id="UP000093759"/>
    </source>
</evidence>